<evidence type="ECO:0000256" key="5">
    <source>
        <dbReference type="ARBA" id="ARBA00023002"/>
    </source>
</evidence>
<keyword evidence="11" id="KW-1185">Reference proteome</keyword>
<dbReference type="PROSITE" id="PS01224">
    <property type="entry name" value="ARGC"/>
    <property type="match status" value="1"/>
</dbReference>
<accession>A0A859FCZ5</accession>
<evidence type="ECO:0000256" key="4">
    <source>
        <dbReference type="ARBA" id="ARBA00022857"/>
    </source>
</evidence>
<dbReference type="GO" id="GO:0003942">
    <property type="term" value="F:N-acetyl-gamma-glutamyl-phosphate reductase activity"/>
    <property type="evidence" value="ECO:0007669"/>
    <property type="project" value="UniProtKB-UniRule"/>
</dbReference>
<dbReference type="HAMAP" id="MF_00150">
    <property type="entry name" value="ArgC_type1"/>
    <property type="match status" value="1"/>
</dbReference>
<comment type="pathway">
    <text evidence="1 7">Amino-acid biosynthesis; L-arginine biosynthesis; N(2)-acetyl-L-ornithine from L-glutamate: step 3/4.</text>
</comment>
<dbReference type="InterPro" id="IPR036291">
    <property type="entry name" value="NAD(P)-bd_dom_sf"/>
</dbReference>
<evidence type="ECO:0000256" key="3">
    <source>
        <dbReference type="ARBA" id="ARBA00022605"/>
    </source>
</evidence>
<dbReference type="SUPFAM" id="SSF51735">
    <property type="entry name" value="NAD(P)-binding Rossmann-fold domains"/>
    <property type="match status" value="1"/>
</dbReference>
<dbReference type="CDD" id="cd23934">
    <property type="entry name" value="AGPR_1_C"/>
    <property type="match status" value="1"/>
</dbReference>
<keyword evidence="4 7" id="KW-0521">NADP</keyword>
<evidence type="ECO:0000256" key="1">
    <source>
        <dbReference type="ARBA" id="ARBA00004862"/>
    </source>
</evidence>
<comment type="subcellular location">
    <subcellularLocation>
        <location evidence="7">Cytoplasm</location>
    </subcellularLocation>
</comment>
<dbReference type="PANTHER" id="PTHR32338:SF10">
    <property type="entry name" value="N-ACETYL-GAMMA-GLUTAMYL-PHOSPHATE REDUCTASE, CHLOROPLASTIC-RELATED"/>
    <property type="match status" value="1"/>
</dbReference>
<dbReference type="InterPro" id="IPR000706">
    <property type="entry name" value="AGPR_type-1"/>
</dbReference>
<keyword evidence="5 7" id="KW-0560">Oxidoreductase</keyword>
<feature type="domain" description="Semialdehyde dehydrogenase NAD-binding" evidence="9">
    <location>
        <begin position="3"/>
        <end position="140"/>
    </location>
</feature>
<dbReference type="SUPFAM" id="SSF55347">
    <property type="entry name" value="Glyceraldehyde-3-phosphate dehydrogenase-like, C-terminal domain"/>
    <property type="match status" value="1"/>
</dbReference>
<dbReference type="RefSeq" id="WP_176009259.1">
    <property type="nucleotide sequence ID" value="NZ_CP041372.2"/>
</dbReference>
<reference evidence="11" key="1">
    <citation type="submission" date="2019-07" db="EMBL/GenBank/DDBJ databases">
        <title>Bacillus alkalisoli sp. nov. isolated from saline soil.</title>
        <authorList>
            <person name="Sun J.-Q."/>
            <person name="Xu L."/>
        </authorList>
    </citation>
    <scope>NUCLEOTIDE SEQUENCE [LARGE SCALE GENOMIC DNA]</scope>
    <source>
        <strain evidence="11">M4U3P1</strain>
    </source>
</reference>
<dbReference type="GO" id="GO:0005737">
    <property type="term" value="C:cytoplasm"/>
    <property type="evidence" value="ECO:0007669"/>
    <property type="project" value="UniProtKB-SubCell"/>
</dbReference>
<dbReference type="Gene3D" id="3.40.50.720">
    <property type="entry name" value="NAD(P)-binding Rossmann-like Domain"/>
    <property type="match status" value="1"/>
</dbReference>
<comment type="function">
    <text evidence="7">Catalyzes the NADPH-dependent reduction of N-acetyl-5-glutamyl phosphate to yield N-acetyl-L-glutamate 5-semialdehyde.</text>
</comment>
<dbReference type="InterPro" id="IPR058924">
    <property type="entry name" value="AGPR_dimerisation_dom"/>
</dbReference>
<dbReference type="SMART" id="SM00859">
    <property type="entry name" value="Semialdhyde_dh"/>
    <property type="match status" value="1"/>
</dbReference>
<dbReference type="KEGG" id="psua:FLK61_31420"/>
<dbReference type="Pfam" id="PF22698">
    <property type="entry name" value="Semialdhyde_dhC_1"/>
    <property type="match status" value="1"/>
</dbReference>
<keyword evidence="7" id="KW-0963">Cytoplasm</keyword>
<sequence>MLKVAIVGGTGYGALELIRLMQHHEQITIHSIVSTSEEGELVSTRYPHLKGVVTNTFDALDINKIAKEVDTIFYATPAGVAKSQIEACTEDVQHIDLSGDFRLSKEDYEAWYGLSAPDKDALSQAVYGLSEVNKDAVAKAKILSNPGCFPTATLLALLPGIKESLIDTQDLVIDGKTGVSGAGRKQSLLTHYSETNENVTAYKLGKHQHIPEIERYLSEQAGEDVAITFTTHLIPMTRGIMMTCYGKLKDGVTEEGFIQAYKEFYKEEKFVRVRETGVPSTSEVYGSNYCDIGFHIHERTRRVIIVSVIDNLVKGASGQALQNFNIMNGLDEQMGLTVSPVYP</sequence>
<dbReference type="EC" id="1.2.1.38" evidence="7"/>
<dbReference type="Pfam" id="PF01118">
    <property type="entry name" value="Semialdhyde_dh"/>
    <property type="match status" value="1"/>
</dbReference>
<dbReference type="GO" id="GO:0070401">
    <property type="term" value="F:NADP+ binding"/>
    <property type="evidence" value="ECO:0007669"/>
    <property type="project" value="InterPro"/>
</dbReference>
<keyword evidence="3 7" id="KW-0028">Amino-acid biosynthesis</keyword>
<gene>
    <name evidence="7" type="primary">argC</name>
    <name evidence="10" type="ORF">FLK61_31420</name>
</gene>
<evidence type="ECO:0000313" key="10">
    <source>
        <dbReference type="EMBL" id="QKS71223.1"/>
    </source>
</evidence>
<evidence type="ECO:0000256" key="6">
    <source>
        <dbReference type="ARBA" id="ARBA00050557"/>
    </source>
</evidence>
<dbReference type="Gene3D" id="3.30.360.10">
    <property type="entry name" value="Dihydrodipicolinate Reductase, domain 2"/>
    <property type="match status" value="1"/>
</dbReference>
<dbReference type="Proteomes" id="UP000318138">
    <property type="component" value="Chromosome"/>
</dbReference>
<protein>
    <recommendedName>
        <fullName evidence="7">N-acetyl-gamma-glutamyl-phosphate reductase</fullName>
        <shortName evidence="7">AGPR</shortName>
        <ecNumber evidence="7">1.2.1.38</ecNumber>
    </recommendedName>
    <alternativeName>
        <fullName evidence="7">N-acetyl-glutamate semialdehyde dehydrogenase</fullName>
        <shortName evidence="7">NAGSA dehydrogenase</shortName>
    </alternativeName>
</protein>
<evidence type="ECO:0000313" key="11">
    <source>
        <dbReference type="Proteomes" id="UP000318138"/>
    </source>
</evidence>
<comment type="similarity">
    <text evidence="7">Belongs to the NAGSA dehydrogenase family. Type 1 subfamily.</text>
</comment>
<evidence type="ECO:0000256" key="2">
    <source>
        <dbReference type="ARBA" id="ARBA00022571"/>
    </source>
</evidence>
<dbReference type="InterPro" id="IPR050085">
    <property type="entry name" value="AGPR"/>
</dbReference>
<dbReference type="FunFam" id="3.30.360.10:FF:000014">
    <property type="entry name" value="N-acetyl-gamma-glutamyl-phosphate reductase"/>
    <property type="match status" value="1"/>
</dbReference>
<dbReference type="GO" id="GO:0006526">
    <property type="term" value="P:L-arginine biosynthetic process"/>
    <property type="evidence" value="ECO:0007669"/>
    <property type="project" value="UniProtKB-UniRule"/>
</dbReference>
<organism evidence="10 11">
    <name type="scientific">Paenalkalicoccus suaedae</name>
    <dbReference type="NCBI Taxonomy" id="2592382"/>
    <lineage>
        <taxon>Bacteria</taxon>
        <taxon>Bacillati</taxon>
        <taxon>Bacillota</taxon>
        <taxon>Bacilli</taxon>
        <taxon>Bacillales</taxon>
        <taxon>Bacillaceae</taxon>
        <taxon>Paenalkalicoccus</taxon>
    </lineage>
</organism>
<dbReference type="EMBL" id="CP041372">
    <property type="protein sequence ID" value="QKS71223.1"/>
    <property type="molecule type" value="Genomic_DNA"/>
</dbReference>
<comment type="catalytic activity">
    <reaction evidence="6 7">
        <text>N-acetyl-L-glutamate 5-semialdehyde + phosphate + NADP(+) = N-acetyl-L-glutamyl 5-phosphate + NADPH + H(+)</text>
        <dbReference type="Rhea" id="RHEA:21588"/>
        <dbReference type="ChEBI" id="CHEBI:15378"/>
        <dbReference type="ChEBI" id="CHEBI:29123"/>
        <dbReference type="ChEBI" id="CHEBI:43474"/>
        <dbReference type="ChEBI" id="CHEBI:57783"/>
        <dbReference type="ChEBI" id="CHEBI:57936"/>
        <dbReference type="ChEBI" id="CHEBI:58349"/>
        <dbReference type="EC" id="1.2.1.38"/>
    </reaction>
</comment>
<dbReference type="UniPathway" id="UPA00068">
    <property type="reaction ID" value="UER00108"/>
</dbReference>
<dbReference type="CDD" id="cd17895">
    <property type="entry name" value="AGPR_1_N"/>
    <property type="match status" value="1"/>
</dbReference>
<keyword evidence="2 7" id="KW-0055">Arginine biosynthesis</keyword>
<evidence type="ECO:0000259" key="9">
    <source>
        <dbReference type="SMART" id="SM00859"/>
    </source>
</evidence>
<feature type="active site" evidence="7 8">
    <location>
        <position position="148"/>
    </location>
</feature>
<name>A0A859FCZ5_9BACI</name>
<dbReference type="NCBIfam" id="TIGR01850">
    <property type="entry name" value="argC"/>
    <property type="match status" value="1"/>
</dbReference>
<dbReference type="InterPro" id="IPR023013">
    <property type="entry name" value="AGPR_AS"/>
</dbReference>
<dbReference type="GO" id="GO:0051287">
    <property type="term" value="F:NAD binding"/>
    <property type="evidence" value="ECO:0007669"/>
    <property type="project" value="InterPro"/>
</dbReference>
<dbReference type="PANTHER" id="PTHR32338">
    <property type="entry name" value="N-ACETYL-GAMMA-GLUTAMYL-PHOSPHATE REDUCTASE, CHLOROPLASTIC-RELATED-RELATED"/>
    <property type="match status" value="1"/>
</dbReference>
<evidence type="ECO:0000256" key="8">
    <source>
        <dbReference type="PROSITE-ProRule" id="PRU10010"/>
    </source>
</evidence>
<dbReference type="InterPro" id="IPR000534">
    <property type="entry name" value="Semialdehyde_DH_NAD-bd"/>
</dbReference>
<proteinExistence type="inferred from homology"/>
<evidence type="ECO:0000256" key="7">
    <source>
        <dbReference type="HAMAP-Rule" id="MF_00150"/>
    </source>
</evidence>
<dbReference type="AlphaFoldDB" id="A0A859FCZ5"/>